<dbReference type="Proteomes" id="UP000507222">
    <property type="component" value="Unassembled WGS sequence"/>
</dbReference>
<organism evidence="1 2">
    <name type="scientific">Prunus armeniaca</name>
    <name type="common">Apricot</name>
    <name type="synonym">Armeniaca vulgaris</name>
    <dbReference type="NCBI Taxonomy" id="36596"/>
    <lineage>
        <taxon>Eukaryota</taxon>
        <taxon>Viridiplantae</taxon>
        <taxon>Streptophyta</taxon>
        <taxon>Embryophyta</taxon>
        <taxon>Tracheophyta</taxon>
        <taxon>Spermatophyta</taxon>
        <taxon>Magnoliopsida</taxon>
        <taxon>eudicotyledons</taxon>
        <taxon>Gunneridae</taxon>
        <taxon>Pentapetalae</taxon>
        <taxon>rosids</taxon>
        <taxon>fabids</taxon>
        <taxon>Rosales</taxon>
        <taxon>Rosaceae</taxon>
        <taxon>Amygdaloideae</taxon>
        <taxon>Amygdaleae</taxon>
        <taxon>Prunus</taxon>
    </lineage>
</organism>
<evidence type="ECO:0000313" key="1">
    <source>
        <dbReference type="EMBL" id="CAB4289732.1"/>
    </source>
</evidence>
<accession>A0A6J5VNW1</accession>
<dbReference type="AlphaFoldDB" id="A0A6J5VNW1"/>
<name>A0A6J5VNW1_PRUAR</name>
<dbReference type="EMBL" id="CAEKDK010000008">
    <property type="protein sequence ID" value="CAB4289732.1"/>
    <property type="molecule type" value="Genomic_DNA"/>
</dbReference>
<reference evidence="1 2" key="1">
    <citation type="submission" date="2020-05" db="EMBL/GenBank/DDBJ databases">
        <authorList>
            <person name="Campoy J."/>
            <person name="Schneeberger K."/>
            <person name="Spophaly S."/>
        </authorList>
    </citation>
    <scope>NUCLEOTIDE SEQUENCE [LARGE SCALE GENOMIC DNA]</scope>
    <source>
        <strain evidence="1">PruArmRojPasFocal</strain>
    </source>
</reference>
<evidence type="ECO:0000313" key="2">
    <source>
        <dbReference type="Proteomes" id="UP000507222"/>
    </source>
</evidence>
<proteinExistence type="predicted"/>
<protein>
    <submittedName>
        <fullName evidence="1">Uncharacterized protein</fullName>
    </submittedName>
</protein>
<sequence>MKENRHMKRKLLRAGLRCNEFLVAIDFVASHPTFTAYVDFFAAKKSVARSLQEANQERADISNMGNHIGLTITRDIEVEAAIDFKKVRMGCRPIRVWVCSNNPEENRRIKRKIHRIAFRCNEFLVAIDFVASHPTFTAYVDFFAAKKSVARSLQEANQERADISVCLKSTA</sequence>
<gene>
    <name evidence="1" type="ORF">CURHAP_LOCUS49218</name>
</gene>